<dbReference type="Proteomes" id="UP001221642">
    <property type="component" value="Chromosome"/>
</dbReference>
<reference evidence="2 4" key="2">
    <citation type="submission" date="2023-02" db="EMBL/GenBank/DDBJ databases">
        <title>Results of the 2020 Genomic Proficiency Test for the network of European Union Reference Laboratory for Antimicrobial Resistance assessing whole genome sequencing capacities.</title>
        <authorList>
            <person name="Hoffmann M."/>
            <person name="Luo Y."/>
            <person name="Sorensen L.H."/>
            <person name="Pedersen S.K."/>
            <person name="Hendriksen R.S."/>
        </authorList>
    </citation>
    <scope>NUCLEOTIDE SEQUENCE [LARGE SCALE GENOMIC DNA]</scope>
    <source>
        <strain evidence="2 4">GENOMIC22-006</strain>
    </source>
</reference>
<dbReference type="InterPro" id="IPR006724">
    <property type="entry name" value="Phage_TTP"/>
</dbReference>
<proteinExistence type="predicted"/>
<dbReference type="EMBL" id="CP119159">
    <property type="protein sequence ID" value="WEH23310.1"/>
    <property type="molecule type" value="Genomic_DNA"/>
</dbReference>
<dbReference type="Pfam" id="PF04630">
    <property type="entry name" value="Phage_TTP_1"/>
    <property type="match status" value="1"/>
</dbReference>
<reference evidence="1 3" key="1">
    <citation type="submission" date="2020-08" db="EMBL/GenBank/DDBJ databases">
        <title>Enterococcus faecalis SF28073 genome assembly.</title>
        <authorList>
            <person name="Duerkop B.A."/>
            <person name="Johnson C.N."/>
        </authorList>
    </citation>
    <scope>NUCLEOTIDE SEQUENCE [LARGE SCALE GENOMIC DNA]</scope>
    <source>
        <strain evidence="1 3">SF28073</strain>
    </source>
</reference>
<protein>
    <submittedName>
        <fullName evidence="1">Phage tail protein</fullName>
    </submittedName>
</protein>
<evidence type="ECO:0000313" key="4">
    <source>
        <dbReference type="Proteomes" id="UP001221642"/>
    </source>
</evidence>
<accession>A0A1G1SC98</accession>
<organism evidence="1 3">
    <name type="scientific">Enterococcus faecalis</name>
    <name type="common">Streptococcus faecalis</name>
    <dbReference type="NCBI Taxonomy" id="1351"/>
    <lineage>
        <taxon>Bacteria</taxon>
        <taxon>Bacillati</taxon>
        <taxon>Bacillota</taxon>
        <taxon>Bacilli</taxon>
        <taxon>Lactobacillales</taxon>
        <taxon>Enterococcaceae</taxon>
        <taxon>Enterococcus</taxon>
    </lineage>
</organism>
<name>A0A1G1SC98_ENTFL</name>
<dbReference type="RefSeq" id="WP_002358071.1">
    <property type="nucleotide sequence ID" value="NZ_AP018538.1"/>
</dbReference>
<gene>
    <name evidence="1" type="ORF">H9Q64_12100</name>
    <name evidence="2" type="ORF">P0D81_04615</name>
</gene>
<evidence type="ECO:0000313" key="1">
    <source>
        <dbReference type="EMBL" id="QNP37200.1"/>
    </source>
</evidence>
<dbReference type="NCBIfam" id="TIGR01603">
    <property type="entry name" value="maj_tail_phi13"/>
    <property type="match status" value="1"/>
</dbReference>
<dbReference type="AlphaFoldDB" id="A0A1G1SC98"/>
<dbReference type="InterPro" id="IPR006490">
    <property type="entry name" value="Maj_tail_phi13"/>
</dbReference>
<dbReference type="Proteomes" id="UP000516122">
    <property type="component" value="Chromosome"/>
</dbReference>
<evidence type="ECO:0000313" key="2">
    <source>
        <dbReference type="EMBL" id="WEH23310.1"/>
    </source>
</evidence>
<evidence type="ECO:0000313" key="3">
    <source>
        <dbReference type="Proteomes" id="UP000516122"/>
    </source>
</evidence>
<dbReference type="EMBL" id="CP060804">
    <property type="protein sequence ID" value="QNP37200.1"/>
    <property type="molecule type" value="Genomic_DNA"/>
</dbReference>
<sequence length="197" mass="21384">MQTYGFSRITIQQLDNELKPVAGKKHVIDGKPKEGAAASFEITGLTKEPSKVFGSNIAYYVARKGHGDIAANLGILDVPSAIEHEMLGHKKASEESKVYHIGEDTEPPYYAVLIESEDLYGEKLGFGMYAGTFSLDGVKGETLNDDDFTPEPGEYVYSAVSRQINGKKVTVGFADNSEALAELTTELFGEETPAPEK</sequence>